<dbReference type="SUPFAM" id="SSF103473">
    <property type="entry name" value="MFS general substrate transporter"/>
    <property type="match status" value="1"/>
</dbReference>
<feature type="transmembrane region" description="Helical" evidence="1">
    <location>
        <begin position="20"/>
        <end position="40"/>
    </location>
</feature>
<sequence>MTDGSARPDPGRPHPAPRAAYAVGLTAVIVLAAAMLRSPFVAVAPVAGVIGEDLGVTAGVVGLLTSIPVLCFAVFAPLAIVVIRRAGADVALTLSLGGSVIGCVVRSLGGIEAAIVGTAIMGVFLTIGNVVIPVIIARDFPPRRVHTMTGVFTSSLNVGTMIVTLSTAPLAEIVGWRGALAAWAGFGLAALAVWIPLRGLRAAFVPAPGPATAAPIEQAPVLRSRATWLLAAAFAGQAFAFYATTAWLPTLLADQGLSDSAAGAVAAIFQVAGIAGSMTIPLVTMRSSMVVGVAAVAAGWLCIPLGFLFAPGLWLVWCIVGGVAQGGGITSVFIMISGFGGDQRATAARSGIVQGVGYAVAAAGPIALGVMHEASGAWTLPLLVLLGAVLVFLVCGLLAAPAMRRPAASEAA</sequence>
<accession>A0A7X0KU20</accession>
<keyword evidence="1" id="KW-0472">Membrane</keyword>
<name>A0A7X0KU20_9MICO</name>
<feature type="transmembrane region" description="Helical" evidence="1">
    <location>
        <begin position="114"/>
        <end position="136"/>
    </location>
</feature>
<protein>
    <submittedName>
        <fullName evidence="2">CP family cyanate transporter-like MFS transporter</fullName>
    </submittedName>
</protein>
<evidence type="ECO:0000313" key="2">
    <source>
        <dbReference type="EMBL" id="MBB6390679.1"/>
    </source>
</evidence>
<feature type="transmembrane region" description="Helical" evidence="1">
    <location>
        <begin position="351"/>
        <end position="371"/>
    </location>
</feature>
<feature type="transmembrane region" description="Helical" evidence="1">
    <location>
        <begin position="174"/>
        <end position="195"/>
    </location>
</feature>
<dbReference type="AlphaFoldDB" id="A0A7X0KU20"/>
<gene>
    <name evidence="2" type="ORF">HD594_000992</name>
</gene>
<dbReference type="PANTHER" id="PTHR23523:SF2">
    <property type="entry name" value="2-NITROIMIDAZOLE TRANSPORTER"/>
    <property type="match status" value="1"/>
</dbReference>
<keyword evidence="1" id="KW-0812">Transmembrane</keyword>
<feature type="transmembrane region" description="Helical" evidence="1">
    <location>
        <begin position="90"/>
        <end position="108"/>
    </location>
</feature>
<evidence type="ECO:0000313" key="3">
    <source>
        <dbReference type="Proteomes" id="UP000537775"/>
    </source>
</evidence>
<reference evidence="2 3" key="1">
    <citation type="submission" date="2020-08" db="EMBL/GenBank/DDBJ databases">
        <title>Sequencing the genomes of 1000 actinobacteria strains.</title>
        <authorList>
            <person name="Klenk H.-P."/>
        </authorList>
    </citation>
    <scope>NUCLEOTIDE SEQUENCE [LARGE SCALE GENOMIC DNA]</scope>
    <source>
        <strain evidence="2 3">DSM 12511</strain>
    </source>
</reference>
<dbReference type="EMBL" id="JACHML010000001">
    <property type="protein sequence ID" value="MBB6390679.1"/>
    <property type="molecule type" value="Genomic_DNA"/>
</dbReference>
<feature type="transmembrane region" description="Helical" evidence="1">
    <location>
        <begin position="260"/>
        <end position="283"/>
    </location>
</feature>
<dbReference type="Proteomes" id="UP000537775">
    <property type="component" value="Unassembled WGS sequence"/>
</dbReference>
<dbReference type="RefSeq" id="WP_271171307.1">
    <property type="nucleotide sequence ID" value="NZ_BAAAJR010000003.1"/>
</dbReference>
<dbReference type="InterPro" id="IPR011701">
    <property type="entry name" value="MFS"/>
</dbReference>
<feature type="transmembrane region" description="Helical" evidence="1">
    <location>
        <begin position="377"/>
        <end position="400"/>
    </location>
</feature>
<dbReference type="GO" id="GO:0022857">
    <property type="term" value="F:transmembrane transporter activity"/>
    <property type="evidence" value="ECO:0007669"/>
    <property type="project" value="InterPro"/>
</dbReference>
<feature type="transmembrane region" description="Helical" evidence="1">
    <location>
        <begin position="290"/>
        <end position="308"/>
    </location>
</feature>
<dbReference type="Gene3D" id="1.20.1250.20">
    <property type="entry name" value="MFS general substrate transporter like domains"/>
    <property type="match status" value="2"/>
</dbReference>
<keyword evidence="1" id="KW-1133">Transmembrane helix</keyword>
<dbReference type="InterPro" id="IPR036259">
    <property type="entry name" value="MFS_trans_sf"/>
</dbReference>
<comment type="caution">
    <text evidence="2">The sequence shown here is derived from an EMBL/GenBank/DDBJ whole genome shotgun (WGS) entry which is preliminary data.</text>
</comment>
<dbReference type="PANTHER" id="PTHR23523">
    <property type="match status" value="1"/>
</dbReference>
<feature type="transmembrane region" description="Helical" evidence="1">
    <location>
        <begin position="148"/>
        <end position="168"/>
    </location>
</feature>
<dbReference type="InterPro" id="IPR052524">
    <property type="entry name" value="MFS_Cyanate_Porter"/>
</dbReference>
<keyword evidence="3" id="KW-1185">Reference proteome</keyword>
<organism evidence="2 3">
    <name type="scientific">Microbacterium thalassium</name>
    <dbReference type="NCBI Taxonomy" id="362649"/>
    <lineage>
        <taxon>Bacteria</taxon>
        <taxon>Bacillati</taxon>
        <taxon>Actinomycetota</taxon>
        <taxon>Actinomycetes</taxon>
        <taxon>Micrococcales</taxon>
        <taxon>Microbacteriaceae</taxon>
        <taxon>Microbacterium</taxon>
    </lineage>
</organism>
<evidence type="ECO:0000256" key="1">
    <source>
        <dbReference type="SAM" id="Phobius"/>
    </source>
</evidence>
<feature type="transmembrane region" description="Helical" evidence="1">
    <location>
        <begin position="60"/>
        <end position="83"/>
    </location>
</feature>
<feature type="transmembrane region" description="Helical" evidence="1">
    <location>
        <begin position="228"/>
        <end position="248"/>
    </location>
</feature>
<dbReference type="Pfam" id="PF07690">
    <property type="entry name" value="MFS_1"/>
    <property type="match status" value="1"/>
</dbReference>
<feature type="transmembrane region" description="Helical" evidence="1">
    <location>
        <begin position="314"/>
        <end position="339"/>
    </location>
</feature>
<proteinExistence type="predicted"/>